<evidence type="ECO:0000256" key="1">
    <source>
        <dbReference type="SAM" id="MobiDB-lite"/>
    </source>
</evidence>
<organism evidence="2 3">
    <name type="scientific">Fusarium ambrosium</name>
    <dbReference type="NCBI Taxonomy" id="131363"/>
    <lineage>
        <taxon>Eukaryota</taxon>
        <taxon>Fungi</taxon>
        <taxon>Dikarya</taxon>
        <taxon>Ascomycota</taxon>
        <taxon>Pezizomycotina</taxon>
        <taxon>Sordariomycetes</taxon>
        <taxon>Hypocreomycetidae</taxon>
        <taxon>Hypocreales</taxon>
        <taxon>Nectriaceae</taxon>
        <taxon>Fusarium</taxon>
        <taxon>Fusarium solani species complex</taxon>
    </lineage>
</organism>
<accession>A0A428V207</accession>
<reference evidence="2 3" key="1">
    <citation type="submission" date="2017-06" db="EMBL/GenBank/DDBJ databases">
        <title>Cmopartive genomic analysis of Ambrosia Fusariam Clade fungi.</title>
        <authorList>
            <person name="Stajich J.E."/>
            <person name="Carrillo J."/>
            <person name="Kijimoto T."/>
            <person name="Eskalen A."/>
            <person name="O'Donnell K."/>
            <person name="Kasson M."/>
        </authorList>
    </citation>
    <scope>NUCLEOTIDE SEQUENCE [LARGE SCALE GENOMIC DNA]</scope>
    <source>
        <strain evidence="2 3">NRRL 20438</strain>
    </source>
</reference>
<name>A0A428V207_9HYPO</name>
<comment type="caution">
    <text evidence="2">The sequence shown here is derived from an EMBL/GenBank/DDBJ whole genome shotgun (WGS) entry which is preliminary data.</text>
</comment>
<dbReference type="Proteomes" id="UP000288429">
    <property type="component" value="Unassembled WGS sequence"/>
</dbReference>
<dbReference type="EMBL" id="NIZV01000004">
    <property type="protein sequence ID" value="RSM20585.1"/>
    <property type="molecule type" value="Genomic_DNA"/>
</dbReference>
<evidence type="ECO:0000313" key="2">
    <source>
        <dbReference type="EMBL" id="RSM20585.1"/>
    </source>
</evidence>
<gene>
    <name evidence="2" type="ORF">CDV31_000562</name>
</gene>
<evidence type="ECO:0000313" key="3">
    <source>
        <dbReference type="Proteomes" id="UP000288429"/>
    </source>
</evidence>
<proteinExistence type="predicted"/>
<sequence>MNKCFHEEVERRVFFDAGEEEEEEAGWTKADKQQDNSHKDGRRLTEHEVRWITLRQISITLKDPPVPLHPCHSRQIKGPLSPIFSLLLSIGYPDEEQSR</sequence>
<dbReference type="AlphaFoldDB" id="A0A428V207"/>
<protein>
    <submittedName>
        <fullName evidence="2">Uncharacterized protein</fullName>
    </submittedName>
</protein>
<feature type="compositionally biased region" description="Basic and acidic residues" evidence="1">
    <location>
        <begin position="29"/>
        <end position="43"/>
    </location>
</feature>
<feature type="region of interest" description="Disordered" evidence="1">
    <location>
        <begin position="17"/>
        <end position="43"/>
    </location>
</feature>
<keyword evidence="3" id="KW-1185">Reference proteome</keyword>